<evidence type="ECO:0000313" key="3">
    <source>
        <dbReference type="EMBL" id="MBD1362937.1"/>
    </source>
</evidence>
<keyword evidence="1" id="KW-1133">Transmembrane helix</keyword>
<dbReference type="PANTHER" id="PTHR34220:SF7">
    <property type="entry name" value="SENSOR HISTIDINE KINASE YPDA"/>
    <property type="match status" value="1"/>
</dbReference>
<feature type="transmembrane region" description="Helical" evidence="1">
    <location>
        <begin position="52"/>
        <end position="73"/>
    </location>
</feature>
<name>A0ABR7WKT5_9SPHI</name>
<organism evidence="3 4">
    <name type="scientific">Mucilaginibacter pankratovii</name>
    <dbReference type="NCBI Taxonomy" id="2772110"/>
    <lineage>
        <taxon>Bacteria</taxon>
        <taxon>Pseudomonadati</taxon>
        <taxon>Bacteroidota</taxon>
        <taxon>Sphingobacteriia</taxon>
        <taxon>Sphingobacteriales</taxon>
        <taxon>Sphingobacteriaceae</taxon>
        <taxon>Mucilaginibacter</taxon>
    </lineage>
</organism>
<feature type="transmembrane region" description="Helical" evidence="1">
    <location>
        <begin position="85"/>
        <end position="108"/>
    </location>
</feature>
<feature type="transmembrane region" description="Helical" evidence="1">
    <location>
        <begin position="120"/>
        <end position="145"/>
    </location>
</feature>
<keyword evidence="1" id="KW-0812">Transmembrane</keyword>
<feature type="transmembrane region" description="Helical" evidence="1">
    <location>
        <begin position="23"/>
        <end position="40"/>
    </location>
</feature>
<dbReference type="Pfam" id="PF06580">
    <property type="entry name" value="His_kinase"/>
    <property type="match status" value="1"/>
</dbReference>
<dbReference type="RefSeq" id="WP_191187612.1">
    <property type="nucleotide sequence ID" value="NZ_JACWMY010000002.1"/>
</dbReference>
<proteinExistence type="predicted"/>
<feature type="domain" description="Signal transduction histidine kinase internal region" evidence="2">
    <location>
        <begin position="165"/>
        <end position="241"/>
    </location>
</feature>
<keyword evidence="3" id="KW-0418">Kinase</keyword>
<dbReference type="PANTHER" id="PTHR34220">
    <property type="entry name" value="SENSOR HISTIDINE KINASE YPDA"/>
    <property type="match status" value="1"/>
</dbReference>
<keyword evidence="3" id="KW-0808">Transferase</keyword>
<dbReference type="InterPro" id="IPR050640">
    <property type="entry name" value="Bact_2-comp_sensor_kinase"/>
</dbReference>
<evidence type="ECO:0000256" key="1">
    <source>
        <dbReference type="SAM" id="Phobius"/>
    </source>
</evidence>
<dbReference type="InterPro" id="IPR010559">
    <property type="entry name" value="Sig_transdc_His_kin_internal"/>
</dbReference>
<reference evidence="3 4" key="1">
    <citation type="submission" date="2020-09" db="EMBL/GenBank/DDBJ databases">
        <title>Novel species of Mucilaginibacter isolated from a glacier on the Tibetan Plateau.</title>
        <authorList>
            <person name="Liu Q."/>
            <person name="Xin Y.-H."/>
        </authorList>
    </citation>
    <scope>NUCLEOTIDE SEQUENCE [LARGE SCALE GENOMIC DNA]</scope>
    <source>
        <strain evidence="3 4">ZT4R22</strain>
    </source>
</reference>
<evidence type="ECO:0000313" key="4">
    <source>
        <dbReference type="Proteomes" id="UP000606600"/>
    </source>
</evidence>
<keyword evidence="4" id="KW-1185">Reference proteome</keyword>
<dbReference type="EMBL" id="JACWMY010000002">
    <property type="protein sequence ID" value="MBD1362937.1"/>
    <property type="molecule type" value="Genomic_DNA"/>
</dbReference>
<dbReference type="Proteomes" id="UP000606600">
    <property type="component" value="Unassembled WGS sequence"/>
</dbReference>
<accession>A0ABR7WKT5</accession>
<protein>
    <submittedName>
        <fullName evidence="3">Histidine kinase</fullName>
    </submittedName>
</protein>
<sequence length="350" mass="40790">MFDQENKTDAYSRFKRAITRSRVFRHLFILSVIAVAFYLSNETPLYVQSFITYYKLAYCSLCLALCYINMYVLVPKLLFNGKPTIYRFSFFAMIAIAFVAVLISQLIFKSIDQRLYDKTIFIPPIIPNVFIAFVFLGTSTAIKLFQQWIKDTKRINELTSAGLRSELEQLKNQINPHFLFNMLNNANVLIQKDPQKASQVLMKLSDLLRYQLYDSSRDRVLLAGEIQFLNDSLDLEKIRRDNFDYTVSNHGDINGVQVPPFLFITFVENAIKHSLSTESASFIDIRFDIHNDRVDFFCINSCPQKRCKSEVGGLGLINIKRRLELLYAERHELIIRDDEHHYTVKLNIQL</sequence>
<gene>
    <name evidence="3" type="ORF">IDJ77_03865</name>
</gene>
<keyword evidence="1" id="KW-0472">Membrane</keyword>
<dbReference type="GO" id="GO:0016301">
    <property type="term" value="F:kinase activity"/>
    <property type="evidence" value="ECO:0007669"/>
    <property type="project" value="UniProtKB-KW"/>
</dbReference>
<comment type="caution">
    <text evidence="3">The sequence shown here is derived from an EMBL/GenBank/DDBJ whole genome shotgun (WGS) entry which is preliminary data.</text>
</comment>
<evidence type="ECO:0000259" key="2">
    <source>
        <dbReference type="Pfam" id="PF06580"/>
    </source>
</evidence>